<sequence length="43" mass="4776">MDTTREARHTHGSFCLAGFTKPNNQAVSRRQLSTCKLSEHGVC</sequence>
<accession>A0A0E9QC95</accession>
<organism evidence="1">
    <name type="scientific">Anguilla anguilla</name>
    <name type="common">European freshwater eel</name>
    <name type="synonym">Muraena anguilla</name>
    <dbReference type="NCBI Taxonomy" id="7936"/>
    <lineage>
        <taxon>Eukaryota</taxon>
        <taxon>Metazoa</taxon>
        <taxon>Chordata</taxon>
        <taxon>Craniata</taxon>
        <taxon>Vertebrata</taxon>
        <taxon>Euteleostomi</taxon>
        <taxon>Actinopterygii</taxon>
        <taxon>Neopterygii</taxon>
        <taxon>Teleostei</taxon>
        <taxon>Anguilliformes</taxon>
        <taxon>Anguillidae</taxon>
        <taxon>Anguilla</taxon>
    </lineage>
</organism>
<reference evidence="1" key="1">
    <citation type="submission" date="2014-11" db="EMBL/GenBank/DDBJ databases">
        <authorList>
            <person name="Amaro Gonzalez C."/>
        </authorList>
    </citation>
    <scope>NUCLEOTIDE SEQUENCE</scope>
</reference>
<reference evidence="1" key="2">
    <citation type="journal article" date="2015" name="Fish Shellfish Immunol.">
        <title>Early steps in the European eel (Anguilla anguilla)-Vibrio vulnificus interaction in the gills: Role of the RtxA13 toxin.</title>
        <authorList>
            <person name="Callol A."/>
            <person name="Pajuelo D."/>
            <person name="Ebbesson L."/>
            <person name="Teles M."/>
            <person name="MacKenzie S."/>
            <person name="Amaro C."/>
        </authorList>
    </citation>
    <scope>NUCLEOTIDE SEQUENCE</scope>
</reference>
<proteinExistence type="predicted"/>
<dbReference type="EMBL" id="GBXM01094178">
    <property type="protein sequence ID" value="JAH14399.1"/>
    <property type="molecule type" value="Transcribed_RNA"/>
</dbReference>
<name>A0A0E9QC95_ANGAN</name>
<protein>
    <submittedName>
        <fullName evidence="1">Uncharacterized protein</fullName>
    </submittedName>
</protein>
<dbReference type="AlphaFoldDB" id="A0A0E9QC95"/>
<evidence type="ECO:0000313" key="1">
    <source>
        <dbReference type="EMBL" id="JAH14399.1"/>
    </source>
</evidence>